<evidence type="ECO:0000313" key="12">
    <source>
        <dbReference type="Proteomes" id="UP000004524"/>
    </source>
</evidence>
<comment type="catalytic activity">
    <reaction evidence="8">
        <text>tRNA(Phe) + L-phenylalanine + ATP = L-phenylalanyl-tRNA(Phe) + AMP + diphosphate + H(+)</text>
        <dbReference type="Rhea" id="RHEA:19413"/>
        <dbReference type="Rhea" id="RHEA-COMP:9668"/>
        <dbReference type="Rhea" id="RHEA-COMP:9699"/>
        <dbReference type="ChEBI" id="CHEBI:15378"/>
        <dbReference type="ChEBI" id="CHEBI:30616"/>
        <dbReference type="ChEBI" id="CHEBI:33019"/>
        <dbReference type="ChEBI" id="CHEBI:58095"/>
        <dbReference type="ChEBI" id="CHEBI:78442"/>
        <dbReference type="ChEBI" id="CHEBI:78531"/>
        <dbReference type="ChEBI" id="CHEBI:456215"/>
        <dbReference type="EC" id="6.1.1.20"/>
    </reaction>
</comment>
<comment type="similarity">
    <text evidence="1">Belongs to the phenylalanyl-tRNA synthetase beta subunit family. Type 1 subfamily.</text>
</comment>
<keyword evidence="5 9" id="KW-0820">tRNA-binding</keyword>
<dbReference type="InterPro" id="IPR033714">
    <property type="entry name" value="tRNA_bind_bactPheRS"/>
</dbReference>
<evidence type="ECO:0000256" key="5">
    <source>
        <dbReference type="ARBA" id="ARBA00022555"/>
    </source>
</evidence>
<dbReference type="Pfam" id="PF01588">
    <property type="entry name" value="tRNA_bind"/>
    <property type="match status" value="1"/>
</dbReference>
<dbReference type="Gene3D" id="3.30.56.10">
    <property type="match status" value="1"/>
</dbReference>
<dbReference type="FunFam" id="2.40.50.140:FF:000045">
    <property type="entry name" value="Phenylalanine--tRNA ligase beta subunit"/>
    <property type="match status" value="1"/>
</dbReference>
<dbReference type="SUPFAM" id="SSF46955">
    <property type="entry name" value="Putative DNA-binding domain"/>
    <property type="match status" value="1"/>
</dbReference>
<evidence type="ECO:0000256" key="2">
    <source>
        <dbReference type="ARBA" id="ARBA00011209"/>
    </source>
</evidence>
<dbReference type="InterPro" id="IPR002547">
    <property type="entry name" value="tRNA-bd_dom"/>
</dbReference>
<dbReference type="CDD" id="cd02796">
    <property type="entry name" value="tRNA_bind_bactPheRS"/>
    <property type="match status" value="1"/>
</dbReference>
<evidence type="ECO:0000256" key="1">
    <source>
        <dbReference type="ARBA" id="ARBA00008653"/>
    </source>
</evidence>
<dbReference type="SUPFAM" id="SSF50249">
    <property type="entry name" value="Nucleic acid-binding proteins"/>
    <property type="match status" value="1"/>
</dbReference>
<organism evidence="11 12">
    <name type="scientific">Segatella baroniae B14</name>
    <dbReference type="NCBI Taxonomy" id="752555"/>
    <lineage>
        <taxon>Bacteria</taxon>
        <taxon>Pseudomonadati</taxon>
        <taxon>Bacteroidota</taxon>
        <taxon>Bacteroidia</taxon>
        <taxon>Bacteroidales</taxon>
        <taxon>Prevotellaceae</taxon>
        <taxon>Segatella</taxon>
    </lineage>
</organism>
<dbReference type="NCBIfam" id="NF045760">
    <property type="entry name" value="YtpR"/>
    <property type="match status" value="1"/>
</dbReference>
<accession>D8DYS5</accession>
<keyword evidence="12" id="KW-1185">Reference proteome</keyword>
<dbReference type="GO" id="GO:0004826">
    <property type="term" value="F:phenylalanine-tRNA ligase activity"/>
    <property type="evidence" value="ECO:0007669"/>
    <property type="project" value="UniProtKB-EC"/>
</dbReference>
<evidence type="ECO:0000259" key="10">
    <source>
        <dbReference type="PROSITE" id="PS50886"/>
    </source>
</evidence>
<evidence type="ECO:0000256" key="4">
    <source>
        <dbReference type="ARBA" id="ARBA00017032"/>
    </source>
</evidence>
<dbReference type="InterPro" id="IPR009061">
    <property type="entry name" value="DNA-bd_dom_put_sf"/>
</dbReference>
<keyword evidence="6 9" id="KW-0694">RNA-binding</keyword>
<gene>
    <name evidence="11" type="primary">pheT_1</name>
    <name evidence="11" type="ORF">PBR_2570</name>
</gene>
<dbReference type="InterPro" id="IPR012340">
    <property type="entry name" value="NA-bd_OB-fold"/>
</dbReference>
<dbReference type="AlphaFoldDB" id="D8DYS5"/>
<evidence type="ECO:0000313" key="11">
    <source>
        <dbReference type="EMBL" id="EFI71397.1"/>
    </source>
</evidence>
<dbReference type="Proteomes" id="UP000004524">
    <property type="component" value="Unassembled WGS sequence"/>
</dbReference>
<dbReference type="EC" id="6.1.1.20" evidence="3"/>
<name>D8DYS5_9BACT</name>
<comment type="caution">
    <text evidence="11">The sequence shown here is derived from an EMBL/GenBank/DDBJ whole genome shotgun (WGS) entry which is preliminary data.</text>
</comment>
<comment type="subunit">
    <text evidence="2">Tetramer of two alpha and two beta subunits.</text>
</comment>
<evidence type="ECO:0000256" key="6">
    <source>
        <dbReference type="ARBA" id="ARBA00022884"/>
    </source>
</evidence>
<keyword evidence="11" id="KW-0436">Ligase</keyword>
<evidence type="ECO:0000256" key="8">
    <source>
        <dbReference type="ARBA" id="ARBA00049255"/>
    </source>
</evidence>
<evidence type="ECO:0000256" key="3">
    <source>
        <dbReference type="ARBA" id="ARBA00012814"/>
    </source>
</evidence>
<dbReference type="Gene3D" id="2.40.50.140">
    <property type="entry name" value="Nucleic acid-binding proteins"/>
    <property type="match status" value="1"/>
</dbReference>
<keyword evidence="11" id="KW-0030">Aminoacyl-tRNA synthetase</keyword>
<evidence type="ECO:0000256" key="7">
    <source>
        <dbReference type="ARBA" id="ARBA00033189"/>
    </source>
</evidence>
<protein>
    <recommendedName>
        <fullName evidence="4">Phenylalanine--tRNA ligase beta subunit</fullName>
        <ecNumber evidence="3">6.1.1.20</ecNumber>
    </recommendedName>
    <alternativeName>
        <fullName evidence="7">Phenylalanyl-tRNA synthetase beta subunit</fullName>
    </alternativeName>
</protein>
<reference evidence="11 12" key="1">
    <citation type="journal article" date="2010" name="Microb. Ecol.">
        <title>Comparative genome analysis of Prevotella ruminicola and Prevotella bryantii: insights into their environmental niche.</title>
        <authorList>
            <consortium name="North American Consortium for Rumen Bacteria"/>
            <person name="Purushe J."/>
            <person name="Fouts D.E."/>
            <person name="Morrison M."/>
            <person name="White B.A."/>
            <person name="Mackie R.I."/>
            <person name="Coutinho P.M."/>
            <person name="Henrissat B."/>
            <person name="Nelson K.E."/>
        </authorList>
    </citation>
    <scope>NUCLEOTIDE SEQUENCE [LARGE SCALE GENOMIC DNA]</scope>
    <source>
        <strain evidence="11 12">B14</strain>
    </source>
</reference>
<evidence type="ECO:0000256" key="9">
    <source>
        <dbReference type="PROSITE-ProRule" id="PRU00209"/>
    </source>
</evidence>
<dbReference type="GO" id="GO:0000049">
    <property type="term" value="F:tRNA binding"/>
    <property type="evidence" value="ECO:0007669"/>
    <property type="project" value="UniProtKB-UniRule"/>
</dbReference>
<dbReference type="PROSITE" id="PS50886">
    <property type="entry name" value="TRBD"/>
    <property type="match status" value="1"/>
</dbReference>
<feature type="domain" description="TRNA-binding" evidence="10">
    <location>
        <begin position="42"/>
        <end position="154"/>
    </location>
</feature>
<sequence length="171" mass="18726">MKVSYKWLKDYVDFDLTPQETADALTSTGLEVDSLEEVQSIKGGLQGLFVGKVLTCENHPNSDHLHITTVDLGKGEPQQIVCGAPNVAAGQKVIVADLGCVLYDGEESFTIKKGRLRGVDSFGMICAEDEIGVGTSHDGIIVLPEDAVVGTPAAEYYHLESDWDYRNRYYR</sequence>
<dbReference type="EMBL" id="ADWO01000076">
    <property type="protein sequence ID" value="EFI71397.1"/>
    <property type="molecule type" value="Genomic_DNA"/>
</dbReference>
<proteinExistence type="inferred from homology"/>